<protein>
    <submittedName>
        <fullName evidence="1">Uncharacterized protein</fullName>
    </submittedName>
</protein>
<proteinExistence type="predicted"/>
<gene>
    <name evidence="1" type="ORF">QVD17_11869</name>
</gene>
<dbReference type="EMBL" id="JAUHHV010000003">
    <property type="protein sequence ID" value="KAK1429655.1"/>
    <property type="molecule type" value="Genomic_DNA"/>
</dbReference>
<evidence type="ECO:0000313" key="1">
    <source>
        <dbReference type="EMBL" id="KAK1429655.1"/>
    </source>
</evidence>
<name>A0AAD8L1J4_TARER</name>
<dbReference type="AlphaFoldDB" id="A0AAD8L1J4"/>
<reference evidence="1" key="1">
    <citation type="journal article" date="2023" name="bioRxiv">
        <title>Improved chromosome-level genome assembly for marigold (Tagetes erecta).</title>
        <authorList>
            <person name="Jiang F."/>
            <person name="Yuan L."/>
            <person name="Wang S."/>
            <person name="Wang H."/>
            <person name="Xu D."/>
            <person name="Wang A."/>
            <person name="Fan W."/>
        </authorList>
    </citation>
    <scope>NUCLEOTIDE SEQUENCE</scope>
    <source>
        <strain evidence="1">WSJ</strain>
        <tissue evidence="1">Leaf</tissue>
    </source>
</reference>
<dbReference type="Proteomes" id="UP001229421">
    <property type="component" value="Unassembled WGS sequence"/>
</dbReference>
<accession>A0AAD8L1J4</accession>
<evidence type="ECO:0000313" key="2">
    <source>
        <dbReference type="Proteomes" id="UP001229421"/>
    </source>
</evidence>
<sequence length="93" mass="11118">MYRYEAHQLNQLIWARSDDEEANNMQRWVDVGVKTMEEQRWDVDEGEEESDEKCRECFDDEIDFVVVLVWCYLGGGDDDGCVVLWWCEIKMTI</sequence>
<organism evidence="1 2">
    <name type="scientific">Tagetes erecta</name>
    <name type="common">African marigold</name>
    <dbReference type="NCBI Taxonomy" id="13708"/>
    <lineage>
        <taxon>Eukaryota</taxon>
        <taxon>Viridiplantae</taxon>
        <taxon>Streptophyta</taxon>
        <taxon>Embryophyta</taxon>
        <taxon>Tracheophyta</taxon>
        <taxon>Spermatophyta</taxon>
        <taxon>Magnoliopsida</taxon>
        <taxon>eudicotyledons</taxon>
        <taxon>Gunneridae</taxon>
        <taxon>Pentapetalae</taxon>
        <taxon>asterids</taxon>
        <taxon>campanulids</taxon>
        <taxon>Asterales</taxon>
        <taxon>Asteraceae</taxon>
        <taxon>Asteroideae</taxon>
        <taxon>Heliantheae alliance</taxon>
        <taxon>Tageteae</taxon>
        <taxon>Tagetes</taxon>
    </lineage>
</organism>
<keyword evidence="2" id="KW-1185">Reference proteome</keyword>
<comment type="caution">
    <text evidence="1">The sequence shown here is derived from an EMBL/GenBank/DDBJ whole genome shotgun (WGS) entry which is preliminary data.</text>
</comment>